<sequence length="38" mass="4250">MISPIEKYYPKTNNNPLHYENAISVTLQASQTAANIDV</sequence>
<reference evidence="1 2" key="1">
    <citation type="submission" date="2016-10" db="EMBL/GenBank/DDBJ databases">
        <authorList>
            <person name="de Groot N.N."/>
        </authorList>
    </citation>
    <scope>NUCLEOTIDE SEQUENCE [LARGE SCALE GENOMIC DNA]</scope>
    <source>
        <strain evidence="1 2">BH539</strain>
    </source>
</reference>
<dbReference type="AlphaFoldDB" id="A0A1G7RXJ2"/>
<dbReference type="EMBL" id="FNCI01000005">
    <property type="protein sequence ID" value="SDG15404.1"/>
    <property type="molecule type" value="Genomic_DNA"/>
</dbReference>
<organism evidence="1 2">
    <name type="scientific">Onishia taeanensis</name>
    <dbReference type="NCBI Taxonomy" id="284577"/>
    <lineage>
        <taxon>Bacteria</taxon>
        <taxon>Pseudomonadati</taxon>
        <taxon>Pseudomonadota</taxon>
        <taxon>Gammaproteobacteria</taxon>
        <taxon>Oceanospirillales</taxon>
        <taxon>Halomonadaceae</taxon>
        <taxon>Onishia</taxon>
    </lineage>
</organism>
<dbReference type="STRING" id="284577.SAMN05216571_10589"/>
<evidence type="ECO:0000313" key="2">
    <source>
        <dbReference type="Proteomes" id="UP000198641"/>
    </source>
</evidence>
<protein>
    <submittedName>
        <fullName evidence="1">Uncharacterized protein</fullName>
    </submittedName>
</protein>
<gene>
    <name evidence="1" type="ORF">SAMN05216571_10589</name>
</gene>
<proteinExistence type="predicted"/>
<evidence type="ECO:0000313" key="1">
    <source>
        <dbReference type="EMBL" id="SDG15404.1"/>
    </source>
</evidence>
<keyword evidence="2" id="KW-1185">Reference proteome</keyword>
<dbReference type="Proteomes" id="UP000198641">
    <property type="component" value="Unassembled WGS sequence"/>
</dbReference>
<name>A0A1G7RXJ2_9GAMM</name>
<accession>A0A1G7RXJ2</accession>